<reference evidence="4" key="1">
    <citation type="submission" date="2021-02" db="EMBL/GenBank/DDBJ databases">
        <authorList>
            <person name="Dougan E. K."/>
            <person name="Rhodes N."/>
            <person name="Thang M."/>
            <person name="Chan C."/>
        </authorList>
    </citation>
    <scope>NUCLEOTIDE SEQUENCE</scope>
</reference>
<name>A0A813J693_POLGL</name>
<sequence>MEYKHLGGNIDVKAGMGKELATRQGQAMSTFRQLSKRVFKNEQLKTETRSNLAQALVVSRLTYNIAVWPQLNKSMNKKLSKAVMNIHRGIHGGWNPKNPDHNLTDGQVLSKAMAPTADELKRTARLRYFGRLHRSGPLMLWALLKQEDAYPNSWLAMAWEDVRWFKGLLQAERTLPEVHEKQEWQELIEKMPASQWNAAVRRAQEIATIKRRNYVEQQEWQRGFREQLEHAGLQVQVHGDKCEDQQEARLGYKCDKCPRMFESLQKVSVHLYKIHHVKSEARKFAAGSSCMCCLKQYHTRPRLIQHLLCRQTGCLQMMRASMQPLSEEDAEQLDKEDREVINRDKQRGQRSREHRLPFVQLHGPMIRSQL</sequence>
<feature type="region of interest" description="Disordered" evidence="2">
    <location>
        <begin position="325"/>
        <end position="355"/>
    </location>
</feature>
<dbReference type="Proteomes" id="UP000626109">
    <property type="component" value="Unassembled WGS sequence"/>
</dbReference>
<proteinExistence type="predicted"/>
<feature type="domain" description="C2H2-type" evidence="3">
    <location>
        <begin position="252"/>
        <end position="280"/>
    </location>
</feature>
<evidence type="ECO:0000259" key="3">
    <source>
        <dbReference type="PROSITE" id="PS50157"/>
    </source>
</evidence>
<feature type="compositionally biased region" description="Basic and acidic residues" evidence="2">
    <location>
        <begin position="332"/>
        <end position="355"/>
    </location>
</feature>
<keyword evidence="1" id="KW-0862">Zinc</keyword>
<evidence type="ECO:0000313" key="5">
    <source>
        <dbReference type="Proteomes" id="UP000626109"/>
    </source>
</evidence>
<dbReference type="PROSITE" id="PS00028">
    <property type="entry name" value="ZINC_FINGER_C2H2_1"/>
    <property type="match status" value="1"/>
</dbReference>
<dbReference type="InterPro" id="IPR013087">
    <property type="entry name" value="Znf_C2H2_type"/>
</dbReference>
<accession>A0A813J693</accession>
<evidence type="ECO:0000313" key="4">
    <source>
        <dbReference type="EMBL" id="CAE8665862.1"/>
    </source>
</evidence>
<gene>
    <name evidence="4" type="ORF">PGLA2088_LOCUS16053</name>
</gene>
<comment type="caution">
    <text evidence="4">The sequence shown here is derived from an EMBL/GenBank/DDBJ whole genome shotgun (WGS) entry which is preliminary data.</text>
</comment>
<keyword evidence="1" id="KW-0479">Metal-binding</keyword>
<dbReference type="AlphaFoldDB" id="A0A813J693"/>
<protein>
    <recommendedName>
        <fullName evidence="3">C2H2-type domain-containing protein</fullName>
    </recommendedName>
</protein>
<dbReference type="EMBL" id="CAJNNW010020201">
    <property type="protein sequence ID" value="CAE8665862.1"/>
    <property type="molecule type" value="Genomic_DNA"/>
</dbReference>
<evidence type="ECO:0000256" key="2">
    <source>
        <dbReference type="SAM" id="MobiDB-lite"/>
    </source>
</evidence>
<dbReference type="GO" id="GO:0008270">
    <property type="term" value="F:zinc ion binding"/>
    <property type="evidence" value="ECO:0007669"/>
    <property type="project" value="UniProtKB-KW"/>
</dbReference>
<keyword evidence="1" id="KW-0863">Zinc-finger</keyword>
<dbReference type="PROSITE" id="PS50157">
    <property type="entry name" value="ZINC_FINGER_C2H2_2"/>
    <property type="match status" value="1"/>
</dbReference>
<evidence type="ECO:0000256" key="1">
    <source>
        <dbReference type="PROSITE-ProRule" id="PRU00042"/>
    </source>
</evidence>
<organism evidence="4 5">
    <name type="scientific">Polarella glacialis</name>
    <name type="common">Dinoflagellate</name>
    <dbReference type="NCBI Taxonomy" id="89957"/>
    <lineage>
        <taxon>Eukaryota</taxon>
        <taxon>Sar</taxon>
        <taxon>Alveolata</taxon>
        <taxon>Dinophyceae</taxon>
        <taxon>Suessiales</taxon>
        <taxon>Suessiaceae</taxon>
        <taxon>Polarella</taxon>
    </lineage>
</organism>